<dbReference type="InterPro" id="IPR017522">
    <property type="entry name" value="Sugar_tfrase_PEP-CTERM_Stp2"/>
</dbReference>
<dbReference type="NCBIfam" id="TIGR03088">
    <property type="entry name" value="stp2"/>
    <property type="match status" value="1"/>
</dbReference>
<dbReference type="PANTHER" id="PTHR45947">
    <property type="entry name" value="SULFOQUINOVOSYL TRANSFERASE SQD2"/>
    <property type="match status" value="1"/>
</dbReference>
<comment type="caution">
    <text evidence="2">The sequence shown here is derived from an EMBL/GenBank/DDBJ whole genome shotgun (WGS) entry which is preliminary data.</text>
</comment>
<sequence>MSAGARRLRVLHVVYRFDIGGLENVIVQLINRLPAERFEHVVLSLTTVSDFRQRVEREGVRFIALDKPPGHALKQYPAIWRLLREIRPDVLHSCNLAPLEVVPVAWAAGVPWRVHVEHGWDAHDPQGLSAKYRWLRRAYAPFVSRFVSVSADLDRYLGEAVGVPAAKRHLIGNGVDTRRFSPGPAPAIEGCPFEPGRHWLVGTVGRLMTVKNQPLLARAFVRWLRERPELAARARLVIVGEGGLRAEVERVLDEAGLRALAWLPGARSDVAAILRALDVFVLPSQAEGTSCTLQEAMASARPVLATAVGGTPDVFEDGVSGLLVPSDDEAAMARALNRLHDDAPFAQGLARAARERAELHYSIDRMVDAYAALFARAEAPRLQVA</sequence>
<dbReference type="SUPFAM" id="SSF53756">
    <property type="entry name" value="UDP-Glycosyltransferase/glycogen phosphorylase"/>
    <property type="match status" value="1"/>
</dbReference>
<feature type="domain" description="Glycosyltransferase subfamily 4-like N-terminal" evidence="1">
    <location>
        <begin position="19"/>
        <end position="179"/>
    </location>
</feature>
<keyword evidence="3" id="KW-1185">Reference proteome</keyword>
<evidence type="ECO:0000259" key="1">
    <source>
        <dbReference type="Pfam" id="PF13439"/>
    </source>
</evidence>
<dbReference type="GO" id="GO:0016758">
    <property type="term" value="F:hexosyltransferase activity"/>
    <property type="evidence" value="ECO:0007669"/>
    <property type="project" value="TreeGrafter"/>
</dbReference>
<reference evidence="2 3" key="1">
    <citation type="submission" date="2018-08" db="EMBL/GenBank/DDBJ databases">
        <title>Hydrogenophaga sp. LA-38 isolated from sludge.</title>
        <authorList>
            <person name="Im W.-T."/>
        </authorList>
    </citation>
    <scope>NUCLEOTIDE SEQUENCE [LARGE SCALE GENOMIC DNA]</scope>
    <source>
        <strain evidence="2 3">LA-38</strain>
    </source>
</reference>
<proteinExistence type="predicted"/>
<dbReference type="Gene3D" id="3.40.50.2000">
    <property type="entry name" value="Glycogen Phosphorylase B"/>
    <property type="match status" value="2"/>
</dbReference>
<keyword evidence="2" id="KW-0808">Transferase</keyword>
<dbReference type="RefSeq" id="WP_116957396.1">
    <property type="nucleotide sequence ID" value="NZ_QVLS01000001.1"/>
</dbReference>
<dbReference type="AlphaFoldDB" id="A0A372EQ28"/>
<organism evidence="2 3">
    <name type="scientific">Hydrogenophaga borbori</name>
    <dbReference type="NCBI Taxonomy" id="2294117"/>
    <lineage>
        <taxon>Bacteria</taxon>
        <taxon>Pseudomonadati</taxon>
        <taxon>Pseudomonadota</taxon>
        <taxon>Betaproteobacteria</taxon>
        <taxon>Burkholderiales</taxon>
        <taxon>Comamonadaceae</taxon>
        <taxon>Hydrogenophaga</taxon>
    </lineage>
</organism>
<dbReference type="EMBL" id="QVLS01000001">
    <property type="protein sequence ID" value="RFP82724.1"/>
    <property type="molecule type" value="Genomic_DNA"/>
</dbReference>
<dbReference type="InterPro" id="IPR028098">
    <property type="entry name" value="Glyco_trans_4-like_N"/>
</dbReference>
<dbReference type="Pfam" id="PF13692">
    <property type="entry name" value="Glyco_trans_1_4"/>
    <property type="match status" value="1"/>
</dbReference>
<dbReference type="Pfam" id="PF13439">
    <property type="entry name" value="Glyco_transf_4"/>
    <property type="match status" value="1"/>
</dbReference>
<name>A0A372EQ28_9BURK</name>
<gene>
    <name evidence="2" type="ORF">DY262_02560</name>
</gene>
<dbReference type="InterPro" id="IPR050194">
    <property type="entry name" value="Glycosyltransferase_grp1"/>
</dbReference>
<dbReference type="PANTHER" id="PTHR45947:SF3">
    <property type="entry name" value="SULFOQUINOVOSYL TRANSFERASE SQD2"/>
    <property type="match status" value="1"/>
</dbReference>
<protein>
    <submittedName>
        <fullName evidence="2">TIGR03088 family PEP-CTERM/XrtA system glycosyltransferase</fullName>
    </submittedName>
</protein>
<accession>A0A372EQ28</accession>
<dbReference type="Proteomes" id="UP000261931">
    <property type="component" value="Unassembled WGS sequence"/>
</dbReference>
<evidence type="ECO:0000313" key="2">
    <source>
        <dbReference type="EMBL" id="RFP82724.1"/>
    </source>
</evidence>
<evidence type="ECO:0000313" key="3">
    <source>
        <dbReference type="Proteomes" id="UP000261931"/>
    </source>
</evidence>